<evidence type="ECO:0000259" key="3">
    <source>
        <dbReference type="PROSITE" id="PS51186"/>
    </source>
</evidence>
<dbReference type="Proteomes" id="UP001155546">
    <property type="component" value="Unassembled WGS sequence"/>
</dbReference>
<dbReference type="PANTHER" id="PTHR43877:SF2">
    <property type="entry name" value="AMINOALKYLPHOSPHONATE N-ACETYLTRANSFERASE-RELATED"/>
    <property type="match status" value="1"/>
</dbReference>
<dbReference type="PROSITE" id="PS51186">
    <property type="entry name" value="GNAT"/>
    <property type="match status" value="1"/>
</dbReference>
<dbReference type="PANTHER" id="PTHR43877">
    <property type="entry name" value="AMINOALKYLPHOSPHONATE N-ACETYLTRANSFERASE-RELATED-RELATED"/>
    <property type="match status" value="1"/>
</dbReference>
<dbReference type="AlphaFoldDB" id="A0A9X2WJJ2"/>
<organism evidence="4 5">
    <name type="scientific">Shewanella holmiensis</name>
    <dbReference type="NCBI Taxonomy" id="2952222"/>
    <lineage>
        <taxon>Bacteria</taxon>
        <taxon>Pseudomonadati</taxon>
        <taxon>Pseudomonadota</taxon>
        <taxon>Gammaproteobacteria</taxon>
        <taxon>Alteromonadales</taxon>
        <taxon>Shewanellaceae</taxon>
        <taxon>Shewanella</taxon>
    </lineage>
</organism>
<dbReference type="EMBL" id="JAMTCD010000002">
    <property type="protein sequence ID" value="MCT7940513.1"/>
    <property type="molecule type" value="Genomic_DNA"/>
</dbReference>
<dbReference type="RefSeq" id="WP_261296965.1">
    <property type="nucleotide sequence ID" value="NZ_JAMTCD010000002.1"/>
</dbReference>
<accession>A0A9X2WJJ2</accession>
<sequence>MNIRQITANDWPAIMAIQQNCYHDIAPESLQSMQSKWLVSPNSCMVYEHQNQIMAYVLTHPWQKGDAPKLDSVFTSIEDACSLYIHDMAVSPSAQGLGVAKKMISHVVQISTRLGFSGIGLIAIQGATEFWQRFGFQPVNNVSEPLLTSLASYSDDACYMYLQADKAK</sequence>
<dbReference type="SUPFAM" id="SSF55729">
    <property type="entry name" value="Acyl-CoA N-acyltransferases (Nat)"/>
    <property type="match status" value="1"/>
</dbReference>
<proteinExistence type="predicted"/>
<dbReference type="InterPro" id="IPR050832">
    <property type="entry name" value="Bact_Acetyltransf"/>
</dbReference>
<dbReference type="GO" id="GO:0016747">
    <property type="term" value="F:acyltransferase activity, transferring groups other than amino-acyl groups"/>
    <property type="evidence" value="ECO:0007669"/>
    <property type="project" value="InterPro"/>
</dbReference>
<keyword evidence="5" id="KW-1185">Reference proteome</keyword>
<keyword evidence="1" id="KW-0808">Transferase</keyword>
<dbReference type="InterPro" id="IPR000182">
    <property type="entry name" value="GNAT_dom"/>
</dbReference>
<dbReference type="CDD" id="cd04301">
    <property type="entry name" value="NAT_SF"/>
    <property type="match status" value="1"/>
</dbReference>
<name>A0A9X2WJJ2_9GAMM</name>
<dbReference type="Pfam" id="PF00583">
    <property type="entry name" value="Acetyltransf_1"/>
    <property type="match status" value="1"/>
</dbReference>
<keyword evidence="2" id="KW-0012">Acyltransferase</keyword>
<evidence type="ECO:0000313" key="5">
    <source>
        <dbReference type="Proteomes" id="UP001155546"/>
    </source>
</evidence>
<gene>
    <name evidence="4" type="ORF">NE535_01670</name>
</gene>
<evidence type="ECO:0000256" key="1">
    <source>
        <dbReference type="ARBA" id="ARBA00022679"/>
    </source>
</evidence>
<reference evidence="4" key="1">
    <citation type="journal article" date="2023" name="Int. J. Syst. Evol. Microbiol.">
        <title>&lt;i&gt;Shewanella septentrionalis&lt;/i&gt; sp. nov. and &lt;i&gt;Shewanella holmiensis&lt;/i&gt; sp. nov., isolated from Baltic Sea water and sediments.</title>
        <authorList>
            <person name="Martin-Rodriguez A.J."/>
            <person name="Thorell K."/>
            <person name="Joffre E."/>
            <person name="Jensie-Markopoulos S."/>
            <person name="Moore E.R.B."/>
            <person name="Sjoling A."/>
        </authorList>
    </citation>
    <scope>NUCLEOTIDE SEQUENCE</scope>
    <source>
        <strain evidence="4">SP1S2-7</strain>
    </source>
</reference>
<dbReference type="InterPro" id="IPR016181">
    <property type="entry name" value="Acyl_CoA_acyltransferase"/>
</dbReference>
<feature type="domain" description="N-acetyltransferase" evidence="3">
    <location>
        <begin position="1"/>
        <end position="165"/>
    </location>
</feature>
<dbReference type="Gene3D" id="3.40.630.30">
    <property type="match status" value="1"/>
</dbReference>
<comment type="caution">
    <text evidence="4">The sequence shown here is derived from an EMBL/GenBank/DDBJ whole genome shotgun (WGS) entry which is preliminary data.</text>
</comment>
<evidence type="ECO:0000256" key="2">
    <source>
        <dbReference type="ARBA" id="ARBA00023315"/>
    </source>
</evidence>
<protein>
    <submittedName>
        <fullName evidence="4">GNAT family N-acetyltransferase</fullName>
    </submittedName>
</protein>
<evidence type="ECO:0000313" key="4">
    <source>
        <dbReference type="EMBL" id="MCT7940513.1"/>
    </source>
</evidence>